<dbReference type="GO" id="GO:0046872">
    <property type="term" value="F:metal ion binding"/>
    <property type="evidence" value="ECO:0007669"/>
    <property type="project" value="UniProtKB-KW"/>
</dbReference>
<evidence type="ECO:0000313" key="8">
    <source>
        <dbReference type="EMBL" id="MBB5226372.1"/>
    </source>
</evidence>
<comment type="catalytic activity">
    <reaction evidence="6">
        <text>P(1),P(4)-bis(5'-adenosyl) tetraphosphate + H2O = 2 ADP + 2 H(+)</text>
        <dbReference type="Rhea" id="RHEA:24252"/>
        <dbReference type="ChEBI" id="CHEBI:15377"/>
        <dbReference type="ChEBI" id="CHEBI:15378"/>
        <dbReference type="ChEBI" id="CHEBI:58141"/>
        <dbReference type="ChEBI" id="CHEBI:456216"/>
        <dbReference type="EC" id="3.6.1.41"/>
    </reaction>
</comment>
<evidence type="ECO:0000259" key="7">
    <source>
        <dbReference type="SMART" id="SM00471"/>
    </source>
</evidence>
<dbReference type="RefSeq" id="WP_184659565.1">
    <property type="nucleotide sequence ID" value="NZ_CP031518.1"/>
</dbReference>
<keyword evidence="4" id="KW-0378">Hydrolase</keyword>
<evidence type="ECO:0000256" key="5">
    <source>
        <dbReference type="ARBA" id="ARBA00023004"/>
    </source>
</evidence>
<evidence type="ECO:0000256" key="3">
    <source>
        <dbReference type="ARBA" id="ARBA00022741"/>
    </source>
</evidence>
<reference evidence="8 9" key="1">
    <citation type="submission" date="2020-08" db="EMBL/GenBank/DDBJ databases">
        <title>Genomic Encyclopedia of Type Strains, Phase IV (KMG-IV): sequencing the most valuable type-strain genomes for metagenomic binning, comparative biology and taxonomic classification.</title>
        <authorList>
            <person name="Goeker M."/>
        </authorList>
    </citation>
    <scope>NUCLEOTIDE SEQUENCE [LARGE SCALE GENOMIC DNA]</scope>
    <source>
        <strain evidence="8 9">DSM 103462</strain>
    </source>
</reference>
<keyword evidence="8" id="KW-0808">Transferase</keyword>
<evidence type="ECO:0000313" key="9">
    <source>
        <dbReference type="Proteomes" id="UP000518887"/>
    </source>
</evidence>
<dbReference type="EMBL" id="JACHFQ010000005">
    <property type="protein sequence ID" value="MBB5226372.1"/>
    <property type="molecule type" value="Genomic_DNA"/>
</dbReference>
<evidence type="ECO:0000256" key="2">
    <source>
        <dbReference type="ARBA" id="ARBA00022723"/>
    </source>
</evidence>
<dbReference type="GO" id="GO:0008803">
    <property type="term" value="F:bis(5'-nucleosyl)-tetraphosphatase (symmetrical) activity"/>
    <property type="evidence" value="ECO:0007669"/>
    <property type="project" value="UniProtKB-EC"/>
</dbReference>
<dbReference type="NCBIfam" id="TIGR00488">
    <property type="entry name" value="bis(5'-nucleosyl)-tetraphosphatase (symmetrical) YqeK"/>
    <property type="match status" value="1"/>
</dbReference>
<dbReference type="InterPro" id="IPR051094">
    <property type="entry name" value="Diverse_Catalytic_Enzymes"/>
</dbReference>
<dbReference type="PANTHER" id="PTHR35795:SF1">
    <property type="entry name" value="BIS(5'-NUCLEOSYL)-TETRAPHOSPHATASE, SYMMETRICAL"/>
    <property type="match status" value="1"/>
</dbReference>
<feature type="domain" description="HD/PDEase" evidence="7">
    <location>
        <begin position="17"/>
        <end position="145"/>
    </location>
</feature>
<keyword evidence="2" id="KW-0479">Metal-binding</keyword>
<dbReference type="EC" id="3.6.1.41" evidence="1"/>
<keyword evidence="5" id="KW-0408">Iron</keyword>
<gene>
    <name evidence="8" type="ORF">HNP76_001745</name>
</gene>
<dbReference type="AlphaFoldDB" id="A0A7W8G9J9"/>
<dbReference type="Pfam" id="PF01966">
    <property type="entry name" value="HD"/>
    <property type="match status" value="1"/>
</dbReference>
<sequence>MQGELFNKISEYTKSVVKETRFAHSQRTAQMLADLCKNYGLSEEKGWLAGIAHDMCKDVSDEELFELASKDGRPITKMEQEMPFLLHGRAAAVRIQEMFGVTDPEIIDAIANHTFGSVDSCDLALLLFVADKIEPGRPQSTDQYRANLMSLSCHGIVLAVLEENIEYLEKKGKTVAPESFALYEKLKKESAE</sequence>
<evidence type="ECO:0000256" key="4">
    <source>
        <dbReference type="ARBA" id="ARBA00022801"/>
    </source>
</evidence>
<accession>A0A7W8G9J9</accession>
<keyword evidence="8" id="KW-0548">Nucleotidyltransferase</keyword>
<dbReference type="GO" id="GO:0000166">
    <property type="term" value="F:nucleotide binding"/>
    <property type="evidence" value="ECO:0007669"/>
    <property type="project" value="UniProtKB-KW"/>
</dbReference>
<dbReference type="SMART" id="SM00471">
    <property type="entry name" value="HDc"/>
    <property type="match status" value="1"/>
</dbReference>
<keyword evidence="3" id="KW-0547">Nucleotide-binding</keyword>
<name>A0A7W8G9J9_9SPIR</name>
<proteinExistence type="predicted"/>
<dbReference type="SUPFAM" id="SSF109604">
    <property type="entry name" value="HD-domain/PDEase-like"/>
    <property type="match status" value="1"/>
</dbReference>
<comment type="caution">
    <text evidence="8">The sequence shown here is derived from an EMBL/GenBank/DDBJ whole genome shotgun (WGS) entry which is preliminary data.</text>
</comment>
<dbReference type="InterPro" id="IPR003607">
    <property type="entry name" value="HD/PDEase_dom"/>
</dbReference>
<keyword evidence="9" id="KW-1185">Reference proteome</keyword>
<protein>
    <recommendedName>
        <fullName evidence="1">bis(5'-nucleosyl)-tetraphosphatase (symmetrical)</fullName>
        <ecNumber evidence="1">3.6.1.41</ecNumber>
    </recommendedName>
</protein>
<dbReference type="PANTHER" id="PTHR35795">
    <property type="entry name" value="SLR1885 PROTEIN"/>
    <property type="match status" value="1"/>
</dbReference>
<dbReference type="InterPro" id="IPR005249">
    <property type="entry name" value="YqeK"/>
</dbReference>
<evidence type="ECO:0000256" key="1">
    <source>
        <dbReference type="ARBA" id="ARBA00012506"/>
    </source>
</evidence>
<dbReference type="Gene3D" id="1.10.3210.10">
    <property type="entry name" value="Hypothetical protein af1432"/>
    <property type="match status" value="1"/>
</dbReference>
<organism evidence="8 9">
    <name type="scientific">Treponema ruminis</name>
    <dbReference type="NCBI Taxonomy" id="744515"/>
    <lineage>
        <taxon>Bacteria</taxon>
        <taxon>Pseudomonadati</taxon>
        <taxon>Spirochaetota</taxon>
        <taxon>Spirochaetia</taxon>
        <taxon>Spirochaetales</taxon>
        <taxon>Treponemataceae</taxon>
        <taxon>Treponema</taxon>
    </lineage>
</organism>
<dbReference type="Proteomes" id="UP000518887">
    <property type="component" value="Unassembled WGS sequence"/>
</dbReference>
<dbReference type="InterPro" id="IPR006674">
    <property type="entry name" value="HD_domain"/>
</dbReference>
<dbReference type="GO" id="GO:0016779">
    <property type="term" value="F:nucleotidyltransferase activity"/>
    <property type="evidence" value="ECO:0007669"/>
    <property type="project" value="UniProtKB-KW"/>
</dbReference>
<evidence type="ECO:0000256" key="6">
    <source>
        <dbReference type="ARBA" id="ARBA00049417"/>
    </source>
</evidence>